<keyword evidence="2 5" id="KW-0808">Transferase</keyword>
<organism evidence="6 7">
    <name type="scientific">Acinetobacter kyonggiensis</name>
    <dbReference type="NCBI Taxonomy" id="595670"/>
    <lineage>
        <taxon>Bacteria</taxon>
        <taxon>Pseudomonadati</taxon>
        <taxon>Pseudomonadota</taxon>
        <taxon>Gammaproteobacteria</taxon>
        <taxon>Moraxellales</taxon>
        <taxon>Moraxellaceae</taxon>
        <taxon>Acinetobacter</taxon>
    </lineage>
</organism>
<comment type="catalytic activity">
    <reaction evidence="1 5">
        <text>3'-dephospho-CoA + ATP = 2'-(5''-triphospho-alpha-D-ribosyl)-3'-dephospho-CoA + adenine</text>
        <dbReference type="Rhea" id="RHEA:15117"/>
        <dbReference type="ChEBI" id="CHEBI:16708"/>
        <dbReference type="ChEBI" id="CHEBI:30616"/>
        <dbReference type="ChEBI" id="CHEBI:57328"/>
        <dbReference type="ChEBI" id="CHEBI:61378"/>
        <dbReference type="EC" id="2.4.2.52"/>
    </reaction>
</comment>
<keyword evidence="4 5" id="KW-0067">ATP-binding</keyword>
<dbReference type="Proteomes" id="UP000199035">
    <property type="component" value="Unassembled WGS sequence"/>
</dbReference>
<dbReference type="PANTHER" id="PTHR30201:SF2">
    <property type="entry name" value="2-(5''-TRIPHOSPHORIBOSYL)-3'-DEPHOSPHOCOENZYME-A SYNTHASE"/>
    <property type="match status" value="1"/>
</dbReference>
<dbReference type="STRING" id="595670.SAMN05421643_10412"/>
<dbReference type="InterPro" id="IPR017555">
    <property type="entry name" value="TriPribosyl-deP-CoA_syn"/>
</dbReference>
<evidence type="ECO:0000256" key="4">
    <source>
        <dbReference type="ARBA" id="ARBA00022840"/>
    </source>
</evidence>
<dbReference type="NCBIfam" id="TIGR03132">
    <property type="entry name" value="malonate_mdcB"/>
    <property type="match status" value="1"/>
</dbReference>
<comment type="function">
    <text evidence="5">Involved in the formation of 2-(5''-phosphoribosyl)-3'-dephosphocoenzyme-A, the prosthetic group of the acyl-carrier protein of the malonate decarboxylase.</text>
</comment>
<dbReference type="Pfam" id="PF01874">
    <property type="entry name" value="CitG"/>
    <property type="match status" value="1"/>
</dbReference>
<evidence type="ECO:0000256" key="2">
    <source>
        <dbReference type="ARBA" id="ARBA00022679"/>
    </source>
</evidence>
<protein>
    <recommendedName>
        <fullName evidence="5">Probable 2-(5''-triphosphoribosyl)-3'-dephosphocoenzyme-A synthase</fullName>
        <shortName evidence="5">2-(5''-triphosphoribosyl)-3'-dephospho-CoA synthase</shortName>
        <ecNumber evidence="5">2.4.2.52</ecNumber>
    </recommendedName>
</protein>
<dbReference type="AlphaFoldDB" id="A0A1H3HDY7"/>
<dbReference type="GO" id="GO:0051191">
    <property type="term" value="P:prosthetic group biosynthetic process"/>
    <property type="evidence" value="ECO:0007669"/>
    <property type="project" value="TreeGrafter"/>
</dbReference>
<dbReference type="PANTHER" id="PTHR30201">
    <property type="entry name" value="TRIPHOSPHORIBOSYL-DEPHOSPHO-COA SYNTHASE"/>
    <property type="match status" value="1"/>
</dbReference>
<keyword evidence="3 5" id="KW-0547">Nucleotide-binding</keyword>
<proteinExistence type="inferred from homology"/>
<dbReference type="NCBIfam" id="NF002315">
    <property type="entry name" value="PRK01237.1"/>
    <property type="match status" value="1"/>
</dbReference>
<evidence type="ECO:0000256" key="3">
    <source>
        <dbReference type="ARBA" id="ARBA00022741"/>
    </source>
</evidence>
<dbReference type="InterPro" id="IPR002736">
    <property type="entry name" value="CitG"/>
</dbReference>
<dbReference type="EC" id="2.4.2.52" evidence="5"/>
<dbReference type="HAMAP" id="MF_01883">
    <property type="entry name" value="MdcB"/>
    <property type="match status" value="1"/>
</dbReference>
<sequence>MNARVQPYISQHCILLADFAVHALVAEVNLTPKPALVDQRGSGAHDDLTLDLMERSAHSLQPMFVAMAQAAFQHRTCSQALREAIGEIGRVGEATMLHTTGGVNTHRGAIWALGLMVTAAALASLTAKPVQAVELCQLAGKIAQFEDRCIPRQALSHGQQVQKALGISGAKAQAQQGFPTIVKFGLPELDKSRQTQGNEITARVDALLAMMTTLDDTCVLYRAGEAGLARMQQGAQEVLDLGGYSTFAGQHAFNFLEQDLLRLRASPGGVADLLAATLFIDRVEQFYFNNK</sequence>
<reference evidence="7" key="1">
    <citation type="submission" date="2016-10" db="EMBL/GenBank/DDBJ databases">
        <authorList>
            <person name="Varghese N."/>
            <person name="Submissions S."/>
        </authorList>
    </citation>
    <scope>NUCLEOTIDE SEQUENCE [LARGE SCALE GENOMIC DNA]</scope>
    <source>
        <strain evidence="7">ANC 5109</strain>
    </source>
</reference>
<name>A0A1H3HDY7_9GAMM</name>
<dbReference type="GO" id="GO:0046917">
    <property type="term" value="F:triphosphoribosyl-dephospho-CoA synthase activity"/>
    <property type="evidence" value="ECO:0007669"/>
    <property type="project" value="UniProtKB-UniRule"/>
</dbReference>
<dbReference type="GO" id="GO:0005524">
    <property type="term" value="F:ATP binding"/>
    <property type="evidence" value="ECO:0007669"/>
    <property type="project" value="UniProtKB-KW"/>
</dbReference>
<dbReference type="RefSeq" id="WP_092688090.1">
    <property type="nucleotide sequence ID" value="NZ_FNPK01000004.1"/>
</dbReference>
<evidence type="ECO:0000313" key="6">
    <source>
        <dbReference type="EMBL" id="SDY13068.1"/>
    </source>
</evidence>
<evidence type="ECO:0000256" key="5">
    <source>
        <dbReference type="HAMAP-Rule" id="MF_01883"/>
    </source>
</evidence>
<dbReference type="EMBL" id="FNPK01000004">
    <property type="protein sequence ID" value="SDY13068.1"/>
    <property type="molecule type" value="Genomic_DNA"/>
</dbReference>
<accession>A0A1H3HDY7</accession>
<keyword evidence="7" id="KW-1185">Reference proteome</keyword>
<dbReference type="Gene3D" id="1.10.4200.10">
    <property type="entry name" value="Triphosphoribosyl-dephospho-CoA protein"/>
    <property type="match status" value="1"/>
</dbReference>
<comment type="similarity">
    <text evidence="5">Belongs to the CitG/MdcB family.</text>
</comment>
<gene>
    <name evidence="5" type="primary">mdcB</name>
    <name evidence="6" type="ORF">SAMN05421643_10412</name>
</gene>
<evidence type="ECO:0000256" key="1">
    <source>
        <dbReference type="ARBA" id="ARBA00001210"/>
    </source>
</evidence>
<evidence type="ECO:0000313" key="7">
    <source>
        <dbReference type="Proteomes" id="UP000199035"/>
    </source>
</evidence>